<comment type="domain">
    <text evidence="21">Modular enzyme with four functionally distinct domains. The isolated Hcy-binding domain catalyzes methyl transfer from free methylcobalamin to homocysteine. The Hcy-binding domain in association with the pterin-binding domain catalyzes the methylation of cob(I)alamin by methyltetrahydrofolate and the methylation of homocysteine. The B12-binding domain binds the cofactor. The AdoMet activation domain binds S-adenosyl-L-methionine. Under aerobic conditions cob(I)alamin can be converted to inactive cob(II)alamin. Reductive methylation by S-adenosyl-L-methionine and flavodoxin regenerates methylcobalamin.</text>
</comment>
<evidence type="ECO:0000259" key="27">
    <source>
        <dbReference type="PROSITE" id="PS50972"/>
    </source>
</evidence>
<dbReference type="InterPro" id="IPR037010">
    <property type="entry name" value="VitB12-dep_Met_synth_activ_sf"/>
</dbReference>
<dbReference type="OrthoDB" id="9803687at2"/>
<dbReference type="InterPro" id="IPR036594">
    <property type="entry name" value="Meth_synthase_dom"/>
</dbReference>
<dbReference type="Gene3D" id="3.10.196.10">
    <property type="entry name" value="Vitamin B12-dependent methionine synthase, activation domain"/>
    <property type="match status" value="1"/>
</dbReference>
<dbReference type="CDD" id="cd02069">
    <property type="entry name" value="methionine_synthase_B12_BD"/>
    <property type="match status" value="1"/>
</dbReference>
<dbReference type="GO" id="GO:0005829">
    <property type="term" value="C:cytosol"/>
    <property type="evidence" value="ECO:0007669"/>
    <property type="project" value="TreeGrafter"/>
</dbReference>
<feature type="binding site" evidence="23">
    <location>
        <position position="827"/>
    </location>
    <ligand>
        <name>methylcob(III)alamin</name>
        <dbReference type="ChEBI" id="CHEBI:28115"/>
    </ligand>
</feature>
<evidence type="ECO:0000256" key="13">
    <source>
        <dbReference type="ARBA" id="ARBA00022723"/>
    </source>
</evidence>
<feature type="binding site" evidence="22 24">
    <location>
        <position position="314"/>
    </location>
    <ligand>
        <name>Zn(2+)</name>
        <dbReference type="ChEBI" id="CHEBI:29105"/>
    </ligand>
</feature>
<dbReference type="GO" id="GO:0008270">
    <property type="term" value="F:zinc ion binding"/>
    <property type="evidence" value="ECO:0007669"/>
    <property type="project" value="UniProtKB-UniRule"/>
</dbReference>
<dbReference type="GO" id="GO:0050667">
    <property type="term" value="P:homocysteine metabolic process"/>
    <property type="evidence" value="ECO:0007669"/>
    <property type="project" value="TreeGrafter"/>
</dbReference>
<evidence type="ECO:0000256" key="7">
    <source>
        <dbReference type="ARBA" id="ARBA00013998"/>
    </source>
</evidence>
<dbReference type="Gene3D" id="3.40.50.280">
    <property type="entry name" value="Cobalamin-binding domain"/>
    <property type="match status" value="1"/>
</dbReference>
<dbReference type="Pfam" id="PF02574">
    <property type="entry name" value="S-methyl_trans"/>
    <property type="match status" value="1"/>
</dbReference>
<evidence type="ECO:0000313" key="31">
    <source>
        <dbReference type="EMBL" id="QDT14076.1"/>
    </source>
</evidence>
<dbReference type="SUPFAM" id="SSF47644">
    <property type="entry name" value="Methionine synthase domain"/>
    <property type="match status" value="1"/>
</dbReference>
<evidence type="ECO:0000256" key="14">
    <source>
        <dbReference type="ARBA" id="ARBA00022737"/>
    </source>
</evidence>
<keyword evidence="9 21" id="KW-0028">Amino-acid biosynthesis</keyword>
<feature type="binding site" evidence="23">
    <location>
        <position position="823"/>
    </location>
    <ligand>
        <name>methylcob(III)alamin</name>
        <dbReference type="ChEBI" id="CHEBI:28115"/>
    </ligand>
</feature>
<dbReference type="PROSITE" id="PS50970">
    <property type="entry name" value="HCY"/>
    <property type="match status" value="1"/>
</dbReference>
<dbReference type="RefSeq" id="WP_145356681.1">
    <property type="nucleotide sequence ID" value="NZ_CP036265.1"/>
</dbReference>
<feature type="binding site" evidence="23">
    <location>
        <begin position="1209"/>
        <end position="1210"/>
    </location>
    <ligand>
        <name>S-adenosyl-L-methionine</name>
        <dbReference type="ChEBI" id="CHEBI:59789"/>
    </ligand>
</feature>
<dbReference type="PROSITE" id="PS51332">
    <property type="entry name" value="B12_BINDING"/>
    <property type="match status" value="1"/>
</dbReference>
<dbReference type="GO" id="GO:0032259">
    <property type="term" value="P:methylation"/>
    <property type="evidence" value="ECO:0007669"/>
    <property type="project" value="UniProtKB-KW"/>
</dbReference>
<feature type="domain" description="Pterin-binding" evidence="27">
    <location>
        <begin position="360"/>
        <end position="621"/>
    </location>
</feature>
<dbReference type="Gene3D" id="1.10.288.10">
    <property type="entry name" value="Cobalamin-dependent Methionine Synthase, domain 2"/>
    <property type="match status" value="1"/>
</dbReference>
<dbReference type="SUPFAM" id="SSF82282">
    <property type="entry name" value="Homocysteine S-methyltransferase"/>
    <property type="match status" value="1"/>
</dbReference>
<feature type="binding site" evidence="22 24">
    <location>
        <position position="315"/>
    </location>
    <ligand>
        <name>Zn(2+)</name>
        <dbReference type="ChEBI" id="CHEBI:29105"/>
    </ligand>
</feature>
<evidence type="ECO:0000259" key="26">
    <source>
        <dbReference type="PROSITE" id="PS50970"/>
    </source>
</evidence>
<evidence type="ECO:0000256" key="10">
    <source>
        <dbReference type="ARBA" id="ARBA00022628"/>
    </source>
</evidence>
<keyword evidence="16 21" id="KW-0486">Methionine biosynthesis</keyword>
<evidence type="ECO:0000256" key="15">
    <source>
        <dbReference type="ARBA" id="ARBA00022833"/>
    </source>
</evidence>
<evidence type="ECO:0000256" key="6">
    <source>
        <dbReference type="ARBA" id="ARBA00012032"/>
    </source>
</evidence>
<dbReference type="PANTHER" id="PTHR45833">
    <property type="entry name" value="METHIONINE SYNTHASE"/>
    <property type="match status" value="1"/>
</dbReference>
<evidence type="ECO:0000256" key="18">
    <source>
        <dbReference type="ARBA" id="ARBA00025552"/>
    </source>
</evidence>
<evidence type="ECO:0000259" key="30">
    <source>
        <dbReference type="PROSITE" id="PS51337"/>
    </source>
</evidence>
<evidence type="ECO:0000256" key="23">
    <source>
        <dbReference type="PIRSR" id="PIRSR000381-2"/>
    </source>
</evidence>
<dbReference type="Gene3D" id="1.10.1240.10">
    <property type="entry name" value="Methionine synthase domain"/>
    <property type="match status" value="1"/>
</dbReference>
<dbReference type="InterPro" id="IPR011005">
    <property type="entry name" value="Dihydropteroate_synth-like_sf"/>
</dbReference>
<comment type="catalytic activity">
    <reaction evidence="1 21">
        <text>(6S)-5-methyl-5,6,7,8-tetrahydrofolate + L-homocysteine = (6S)-5,6,7,8-tetrahydrofolate + L-methionine</text>
        <dbReference type="Rhea" id="RHEA:11172"/>
        <dbReference type="ChEBI" id="CHEBI:18608"/>
        <dbReference type="ChEBI" id="CHEBI:57453"/>
        <dbReference type="ChEBI" id="CHEBI:57844"/>
        <dbReference type="ChEBI" id="CHEBI:58199"/>
        <dbReference type="EC" id="2.1.1.13"/>
    </reaction>
</comment>
<dbReference type="UniPathway" id="UPA00051">
    <property type="reaction ID" value="UER00081"/>
</dbReference>
<feature type="binding site" evidence="22 24">
    <location>
        <position position="251"/>
    </location>
    <ligand>
        <name>Zn(2+)</name>
        <dbReference type="ChEBI" id="CHEBI:29105"/>
    </ligand>
</feature>
<dbReference type="Gene3D" id="3.20.20.330">
    <property type="entry name" value="Homocysteine-binding-like domain"/>
    <property type="match status" value="1"/>
</dbReference>
<dbReference type="KEGG" id="acaf:CA12_01440"/>
<evidence type="ECO:0000256" key="21">
    <source>
        <dbReference type="PIRNR" id="PIRNR000381"/>
    </source>
</evidence>
<feature type="binding site" evidence="23">
    <location>
        <position position="880"/>
    </location>
    <ligand>
        <name>methylcob(III)alamin</name>
        <dbReference type="ChEBI" id="CHEBI:28115"/>
    </ligand>
</feature>
<organism evidence="31 32">
    <name type="scientific">Alienimonas californiensis</name>
    <dbReference type="NCBI Taxonomy" id="2527989"/>
    <lineage>
        <taxon>Bacteria</taxon>
        <taxon>Pseudomonadati</taxon>
        <taxon>Planctomycetota</taxon>
        <taxon>Planctomycetia</taxon>
        <taxon>Planctomycetales</taxon>
        <taxon>Planctomycetaceae</taxon>
        <taxon>Alienimonas</taxon>
    </lineage>
</organism>
<feature type="domain" description="AdoMet activation" evidence="28">
    <location>
        <begin position="916"/>
        <end position="1247"/>
    </location>
</feature>
<evidence type="ECO:0000256" key="19">
    <source>
        <dbReference type="ARBA" id="ARBA00031040"/>
    </source>
</evidence>
<dbReference type="CDD" id="cd00740">
    <property type="entry name" value="MeTr"/>
    <property type="match status" value="1"/>
</dbReference>
<keyword evidence="32" id="KW-1185">Reference proteome</keyword>
<gene>
    <name evidence="31" type="primary">metH</name>
    <name evidence="31" type="ORF">CA12_01440</name>
</gene>
<comment type="pathway">
    <text evidence="4 21">Amino-acid biosynthesis; L-methionine biosynthesis via de novo pathway; L-methionine from L-homocysteine (MetH route): step 1/1.</text>
</comment>
<dbReference type="InterPro" id="IPR033706">
    <property type="entry name" value="Met_synthase_B12-bd"/>
</dbReference>
<dbReference type="FunFam" id="3.20.20.330:FF:000001">
    <property type="entry name" value="Methionine synthase"/>
    <property type="match status" value="1"/>
</dbReference>
<dbReference type="Pfam" id="PF02310">
    <property type="entry name" value="B12-binding"/>
    <property type="match status" value="1"/>
</dbReference>
<dbReference type="SUPFAM" id="SSF52242">
    <property type="entry name" value="Cobalamin (vitamin B12)-binding domain"/>
    <property type="match status" value="1"/>
</dbReference>
<evidence type="ECO:0000259" key="28">
    <source>
        <dbReference type="PROSITE" id="PS50974"/>
    </source>
</evidence>
<dbReference type="FunFam" id="1.10.1240.10:FF:000001">
    <property type="entry name" value="Methionine synthase"/>
    <property type="match status" value="1"/>
</dbReference>
<evidence type="ECO:0000256" key="22">
    <source>
        <dbReference type="PIRSR" id="PIRSR000381-1"/>
    </source>
</evidence>
<dbReference type="EC" id="2.1.1.13" evidence="6 20"/>
<feature type="domain" description="Hcy-binding" evidence="26">
    <location>
        <begin position="7"/>
        <end position="329"/>
    </location>
</feature>
<proteinExistence type="inferred from homology"/>
<feature type="domain" description="B12-binding N-terminal" evidence="30">
    <location>
        <begin position="652"/>
        <end position="746"/>
    </location>
</feature>
<evidence type="ECO:0000259" key="29">
    <source>
        <dbReference type="PROSITE" id="PS51332"/>
    </source>
</evidence>
<comment type="cofactor">
    <cofactor evidence="2 21 24">
        <name>Zn(2+)</name>
        <dbReference type="ChEBI" id="CHEBI:29105"/>
    </cofactor>
</comment>
<comment type="function">
    <text evidence="18 21">Catalyzes the transfer of a methyl group from methyl-cobalamin to homocysteine, yielding enzyme-bound cob(I)alamin and methionine. Subsequently, remethylates the cofactor using methyltetrahydrofolate.</text>
</comment>
<dbReference type="AlphaFoldDB" id="A0A517P3Y9"/>
<feature type="binding site" evidence="23">
    <location>
        <position position="1154"/>
    </location>
    <ligand>
        <name>S-adenosyl-L-methionine</name>
        <dbReference type="ChEBI" id="CHEBI:59789"/>
    </ligand>
</feature>
<comment type="similarity">
    <text evidence="5">Belongs to the vitamin-B12 dependent methionine synthase family.</text>
</comment>
<dbReference type="InterPro" id="IPR036589">
    <property type="entry name" value="HCY_dom_sf"/>
</dbReference>
<comment type="cofactor">
    <cofactor evidence="3 21 22">
        <name>methylcob(III)alamin</name>
        <dbReference type="ChEBI" id="CHEBI:28115"/>
    </cofactor>
</comment>
<feature type="coiled-coil region" evidence="25">
    <location>
        <begin position="889"/>
        <end position="916"/>
    </location>
</feature>
<dbReference type="InterPro" id="IPR003726">
    <property type="entry name" value="HCY_dom"/>
</dbReference>
<dbReference type="GO" id="GO:0046653">
    <property type="term" value="P:tetrahydrofolate metabolic process"/>
    <property type="evidence" value="ECO:0007669"/>
    <property type="project" value="TreeGrafter"/>
</dbReference>
<evidence type="ECO:0000256" key="3">
    <source>
        <dbReference type="ARBA" id="ARBA00001956"/>
    </source>
</evidence>
<evidence type="ECO:0000256" key="2">
    <source>
        <dbReference type="ARBA" id="ARBA00001947"/>
    </source>
</evidence>
<dbReference type="SUPFAM" id="SSF56507">
    <property type="entry name" value="Methionine synthase activation domain-like"/>
    <property type="match status" value="1"/>
</dbReference>
<dbReference type="PROSITE" id="PS50972">
    <property type="entry name" value="PTERIN_BINDING"/>
    <property type="match status" value="1"/>
</dbReference>
<evidence type="ECO:0000256" key="11">
    <source>
        <dbReference type="ARBA" id="ARBA00022679"/>
    </source>
</evidence>
<reference evidence="31 32" key="1">
    <citation type="submission" date="2019-02" db="EMBL/GenBank/DDBJ databases">
        <title>Deep-cultivation of Planctomycetes and their phenomic and genomic characterization uncovers novel biology.</title>
        <authorList>
            <person name="Wiegand S."/>
            <person name="Jogler M."/>
            <person name="Boedeker C."/>
            <person name="Pinto D."/>
            <person name="Vollmers J."/>
            <person name="Rivas-Marin E."/>
            <person name="Kohn T."/>
            <person name="Peeters S.H."/>
            <person name="Heuer A."/>
            <person name="Rast P."/>
            <person name="Oberbeckmann S."/>
            <person name="Bunk B."/>
            <person name="Jeske O."/>
            <person name="Meyerdierks A."/>
            <person name="Storesund J.E."/>
            <person name="Kallscheuer N."/>
            <person name="Luecker S."/>
            <person name="Lage O.M."/>
            <person name="Pohl T."/>
            <person name="Merkel B.J."/>
            <person name="Hornburger P."/>
            <person name="Mueller R.-W."/>
            <person name="Bruemmer F."/>
            <person name="Labrenz M."/>
            <person name="Spormann A.M."/>
            <person name="Op den Camp H."/>
            <person name="Overmann J."/>
            <person name="Amann R."/>
            <person name="Jetten M.S.M."/>
            <person name="Mascher T."/>
            <person name="Medema M.H."/>
            <person name="Devos D.P."/>
            <person name="Kaster A.-K."/>
            <person name="Ovreas L."/>
            <person name="Rohde M."/>
            <person name="Galperin M.Y."/>
            <person name="Jogler C."/>
        </authorList>
    </citation>
    <scope>NUCLEOTIDE SEQUENCE [LARGE SCALE GENOMIC DNA]</scope>
    <source>
        <strain evidence="31 32">CA12</strain>
    </source>
</reference>
<dbReference type="InterPro" id="IPR036724">
    <property type="entry name" value="Cobalamin-bd_sf"/>
</dbReference>
<dbReference type="InterPro" id="IPR050554">
    <property type="entry name" value="Met_Synthase/Corrinoid"/>
</dbReference>
<keyword evidence="13 21" id="KW-0479">Metal-binding</keyword>
<dbReference type="EMBL" id="CP036265">
    <property type="protein sequence ID" value="QDT14076.1"/>
    <property type="molecule type" value="Genomic_DNA"/>
</dbReference>
<dbReference type="SMART" id="SM01018">
    <property type="entry name" value="B12-binding_2"/>
    <property type="match status" value="1"/>
</dbReference>
<dbReference type="InterPro" id="IPR011822">
    <property type="entry name" value="MetH"/>
</dbReference>
<evidence type="ECO:0000256" key="20">
    <source>
        <dbReference type="NCBIfam" id="TIGR02082"/>
    </source>
</evidence>
<keyword evidence="8 21" id="KW-0489">Methyltransferase</keyword>
<dbReference type="PROSITE" id="PS51337">
    <property type="entry name" value="B12_BINDING_NTER"/>
    <property type="match status" value="1"/>
</dbReference>
<keyword evidence="14" id="KW-0677">Repeat</keyword>
<evidence type="ECO:0000256" key="1">
    <source>
        <dbReference type="ARBA" id="ARBA00001700"/>
    </source>
</evidence>
<feature type="binding site" evidence="23">
    <location>
        <position position="966"/>
    </location>
    <ligand>
        <name>S-adenosyl-L-methionine</name>
        <dbReference type="ChEBI" id="CHEBI:59789"/>
    </ligand>
</feature>
<evidence type="ECO:0000313" key="32">
    <source>
        <dbReference type="Proteomes" id="UP000318741"/>
    </source>
</evidence>
<evidence type="ECO:0000256" key="25">
    <source>
        <dbReference type="SAM" id="Coils"/>
    </source>
</evidence>
<keyword evidence="25" id="KW-0175">Coiled coil</keyword>
<protein>
    <recommendedName>
        <fullName evidence="7 20">Methionine synthase</fullName>
        <ecNumber evidence="6 20">2.1.1.13</ecNumber>
    </recommendedName>
    <alternativeName>
        <fullName evidence="19 21">5-methyltetrahydrofolate--homocysteine methyltransferase</fullName>
    </alternativeName>
</protein>
<name>A0A517P3Y9_9PLAN</name>
<feature type="binding site" description="axial binding residue" evidence="22">
    <location>
        <position position="778"/>
    </location>
    <ligand>
        <name>methylcob(III)alamin</name>
        <dbReference type="ChEBI" id="CHEBI:28115"/>
    </ligand>
    <ligandPart>
        <name>Co</name>
        <dbReference type="ChEBI" id="CHEBI:27638"/>
    </ligandPart>
</feature>
<keyword evidence="11 21" id="KW-0808">Transferase</keyword>
<dbReference type="InterPro" id="IPR004223">
    <property type="entry name" value="VitB12-dep_Met_synth_activ_dom"/>
</dbReference>
<evidence type="ECO:0000256" key="17">
    <source>
        <dbReference type="ARBA" id="ARBA00023285"/>
    </source>
</evidence>
<dbReference type="Pfam" id="PF00809">
    <property type="entry name" value="Pterin_bind"/>
    <property type="match status" value="1"/>
</dbReference>
<keyword evidence="17 21" id="KW-0170">Cobalt</keyword>
<feature type="domain" description="B12-binding" evidence="29">
    <location>
        <begin position="765"/>
        <end position="901"/>
    </location>
</feature>
<dbReference type="Pfam" id="PF02607">
    <property type="entry name" value="B12-binding_2"/>
    <property type="match status" value="1"/>
</dbReference>
<keyword evidence="15 21" id="KW-0862">Zinc</keyword>
<evidence type="ECO:0000256" key="5">
    <source>
        <dbReference type="ARBA" id="ARBA00010398"/>
    </source>
</evidence>
<dbReference type="InterPro" id="IPR000489">
    <property type="entry name" value="Pterin-binding_dom"/>
</dbReference>
<evidence type="ECO:0000256" key="12">
    <source>
        <dbReference type="ARBA" id="ARBA00022691"/>
    </source>
</evidence>
<evidence type="ECO:0000256" key="9">
    <source>
        <dbReference type="ARBA" id="ARBA00022605"/>
    </source>
</evidence>
<evidence type="ECO:0000256" key="24">
    <source>
        <dbReference type="PROSITE-ProRule" id="PRU00333"/>
    </source>
</evidence>
<dbReference type="Pfam" id="PF02965">
    <property type="entry name" value="Met_synt_B12"/>
    <property type="match status" value="1"/>
</dbReference>
<evidence type="ECO:0000256" key="4">
    <source>
        <dbReference type="ARBA" id="ARBA00005178"/>
    </source>
</evidence>
<dbReference type="PIRSF" id="PIRSF000381">
    <property type="entry name" value="MetH"/>
    <property type="match status" value="1"/>
</dbReference>
<keyword evidence="12 21" id="KW-0949">S-adenosyl-L-methionine</keyword>
<sequence>MPTERRSDLLRNHLADRILLLDGAMGSLIMGAGPTEADYRGKRFKDHPIDLKNANDVLVLTQPELIRGIHAQYLEAGSDIIETDTFNAASVSMEEFGLAELTYELNKSAAELARGVADEFTKKNPAKPRFVAGSIGPTKVTLSMSQDAENPGHRLFTFDQVAESYAEQVRGLLDGGVDLLLPETSFDTLNMKACLFAISGVFDERGMSPDEVPVMISGTVFEGGRTLTAQSLEAFYASVKHFPSLSVGMNCALGPKQIRPYAETLSELADRHVSLYPNAGMPDGMGGFDASAGEFSDIVQNFAESGWVNIVGGCCGTTPEFIAEIARKTKGIKPRRIPDVPRFSTYAGLERVVIKEDSGFQMVGERTNVTGSKRFARLIKNDDYDEAVSVARQQVEGGANLIDVNLDEGLIDGPEAMTRFLNLLSAEPDVAAVPVMIDSSDWKVLEAGLKCVQGKPVVNSISLKGGEEEFLKQARLLRRYGAAAVVMAFDEEGQATECDRKVEICERAYKLLVDGAGWDPTDIIFDPNILTVGTGMEEHANYAVEFFDAVREIKRRCPGAKTSGGVSNVSFGFRGNDPVREAINACFLYHAIAAGLDMGIVNAGQLEVYEEIDPKLRDLVEDVLFNRNPEATDRLIEFGETVKAKGKTDDADKLKWREAPVEKRIEHALLRGITDFIEEDTEEARQKLDRPLNVIQGPLMDGMSVVGELFGAGKMFLPQVVKSARVMKRAVAYLTPYMEAEKEEMARLAAERGEVASLEEAKSTRGTVLIATVKGDVHDIGKNIVAVVLRCNNFEVVDLGVMVPADKILDEAAKCGAHIIGLSGLITPSLEEMTGVAREMQRRGLTTPLLIGGATTSPRHTAVKIAPHYDGAPVVWVGDASLSVPVVEKMLDSDKLKQLQAENAEAQERHREAFVNRQEKNLVPYAEALERRFQTDWQAVEAPKPAFTGLKVLDNYPLREIAEYIDWSPFFMSWDLHGKYPRILQDDVVGEQARELFQDGKDELERLLKDDVLRARGVYGFFPAASDGDDLVLYTNDDRAEERLRFPMLRQQWERRGQKDFRSLADYVAPVGSGVKDYVGAFAVTSGHGADEHALALEKGGDDYRAIMVKALADRCAEAFAELLHKQAREDWGFGKAEGLSSDEMIAEKYRGIRPAFGYPACPDHTLKTELWDLLDVERNAGMTLTEGFAMWPASSVSGLYFAHPDARYFSVDRVTKDQIESYAARCGKTVAEVEKWLAPNLGYDPSSSE</sequence>
<keyword evidence="10 21" id="KW-0846">Cobalamin</keyword>
<evidence type="ECO:0000256" key="8">
    <source>
        <dbReference type="ARBA" id="ARBA00022603"/>
    </source>
</evidence>
<dbReference type="FunFam" id="3.20.20.20:FF:000002">
    <property type="entry name" value="Methionine synthase"/>
    <property type="match status" value="1"/>
</dbReference>
<accession>A0A517P3Y9</accession>
<dbReference type="NCBIfam" id="NF007024">
    <property type="entry name" value="PRK09490.1"/>
    <property type="match status" value="1"/>
</dbReference>
<dbReference type="GO" id="GO:0008705">
    <property type="term" value="F:methionine synthase activity"/>
    <property type="evidence" value="ECO:0007669"/>
    <property type="project" value="UniProtKB-UniRule"/>
</dbReference>
<dbReference type="SUPFAM" id="SSF51717">
    <property type="entry name" value="Dihydropteroate synthetase-like"/>
    <property type="match status" value="1"/>
</dbReference>
<dbReference type="Proteomes" id="UP000318741">
    <property type="component" value="Chromosome"/>
</dbReference>
<dbReference type="PANTHER" id="PTHR45833:SF1">
    <property type="entry name" value="METHIONINE SYNTHASE"/>
    <property type="match status" value="1"/>
</dbReference>
<evidence type="ECO:0000256" key="16">
    <source>
        <dbReference type="ARBA" id="ARBA00023167"/>
    </source>
</evidence>
<dbReference type="NCBIfam" id="TIGR02082">
    <property type="entry name" value="metH"/>
    <property type="match status" value="1"/>
</dbReference>
<dbReference type="PROSITE" id="PS50974">
    <property type="entry name" value="ADOMET_ACTIVATION"/>
    <property type="match status" value="1"/>
</dbReference>
<feature type="binding site" evidence="23">
    <location>
        <begin position="775"/>
        <end position="779"/>
    </location>
    <ligand>
        <name>methylcob(III)alamin</name>
        <dbReference type="ChEBI" id="CHEBI:28115"/>
    </ligand>
</feature>
<dbReference type="GO" id="GO:0031419">
    <property type="term" value="F:cobalamin binding"/>
    <property type="evidence" value="ECO:0007669"/>
    <property type="project" value="UniProtKB-UniRule"/>
</dbReference>
<dbReference type="Gene3D" id="3.20.20.20">
    <property type="entry name" value="Dihydropteroate synthase-like"/>
    <property type="match status" value="1"/>
</dbReference>
<dbReference type="InterPro" id="IPR003759">
    <property type="entry name" value="Cbl-bd_cap"/>
</dbReference>
<dbReference type="InterPro" id="IPR006158">
    <property type="entry name" value="Cobalamin-bd"/>
</dbReference>